<feature type="compositionally biased region" description="Basic and acidic residues" evidence="3">
    <location>
        <begin position="1"/>
        <end position="10"/>
    </location>
</feature>
<evidence type="ECO:0000313" key="5">
    <source>
        <dbReference type="EMBL" id="GEW03164.1"/>
    </source>
</evidence>
<reference evidence="5" key="1">
    <citation type="journal article" date="2019" name="Sci. Rep.">
        <title>Draft genome of Tanacetum cinerariifolium, the natural source of mosquito coil.</title>
        <authorList>
            <person name="Yamashiro T."/>
            <person name="Shiraishi A."/>
            <person name="Satake H."/>
            <person name="Nakayama K."/>
        </authorList>
    </citation>
    <scope>NUCLEOTIDE SEQUENCE</scope>
</reference>
<accession>A0A699GS91</accession>
<feature type="compositionally biased region" description="Low complexity" evidence="3">
    <location>
        <begin position="1810"/>
        <end position="1832"/>
    </location>
</feature>
<feature type="region of interest" description="Disordered" evidence="3">
    <location>
        <begin position="1233"/>
        <end position="1258"/>
    </location>
</feature>
<feature type="compositionally biased region" description="Polar residues" evidence="3">
    <location>
        <begin position="1233"/>
        <end position="1253"/>
    </location>
</feature>
<dbReference type="PROSITE" id="PS50158">
    <property type="entry name" value="ZF_CCHC"/>
    <property type="match status" value="1"/>
</dbReference>
<dbReference type="EMBL" id="BKCJ010042666">
    <property type="protein sequence ID" value="GEW03164.1"/>
    <property type="molecule type" value="Genomic_DNA"/>
</dbReference>
<keyword evidence="2" id="KW-0862">Zinc</keyword>
<keyword evidence="1" id="KW-0064">Aspartyl protease</keyword>
<dbReference type="PANTHER" id="PTHR11439:SF495">
    <property type="entry name" value="REVERSE TRANSCRIPTASE, RNA-DEPENDENT DNA POLYMERASE-RELATED"/>
    <property type="match status" value="1"/>
</dbReference>
<protein>
    <recommendedName>
        <fullName evidence="4">CCHC-type domain-containing protein</fullName>
    </recommendedName>
</protein>
<comment type="caution">
    <text evidence="5">The sequence shown here is derived from an EMBL/GenBank/DDBJ whole genome shotgun (WGS) entry which is preliminary data.</text>
</comment>
<dbReference type="Pfam" id="PF22936">
    <property type="entry name" value="Pol_BBD"/>
    <property type="match status" value="1"/>
</dbReference>
<sequence length="2117" mass="238430">MHRRTQKDTELPQTSVPMKLGADEAVNQEESDRVERAITTDASLEAAQDSDNITKTQTMKMHNVDIPQGIDTEGHTSGSREDRLEENIELKDTVPASHDSPLTGGYTSKRSKAVIHSSDKEGPSVQIKDSPKQGRIIEEMDKDKNINLNRPFSKAEARKNMIMYLKNEGGYKQSYFKGMKERSHERAGFDLQQGSSKKQRIGQQTEETKEEAEAQGDSDPEVEALKLYMRIIPKEDIAIEDIPLAIKPSMIIEYKNVKEGKISIYHITRAYRSTRIYTSMINLLGNIDREDLETIWKLVKDKYVIQDQKKALELMLPRSLKKNTKCVNAADAAKLKLKLLMKSTAAAVLKPFGELCLRRRLFCTLTFSVSMDSLSPQVVSAANLPILNPNEFDLWKMRIEQYFLMTDYSLWEVILNGDSLVPTRIIEGVVQPVAPTTAEQKLARKNELKMAMLTMRARRFLQKTGRNLGANGTASMGFDMTKVECYNCHRKGHFARECRSSKDQKRFGAAETQRRTIPVETSTSNALVSQCDGTRGYDWSYQAEKEPANFALMDFSSTSSSSSSDIEVFTQAMFDCKNYYSSESNCDSWPPSNLYDRFVPSGGYHAVPPPYTGTFMPPKPDLVLHTAPSDETEHLAFNVQVSPTKTKQALSSSPNPSAPIIEDLISNSEEDSQTQALKVVSSFAQSSEHVKSHRHPDQPLQATIPIVTTVPVSSKPPSHGIRRHKKACFVCKSVDHLIKDYAFHSRKLALRTYASRDTCKQYAALSPSKSYTHMVPPAVLPQSQSVLTTAVRPVSAALPNLPMTRPRHAYRVVTKSKSPIRRHLPPSPSSKHRNSPHRVTTAKTPVGNPQQALQHKGVIDNGCSRHMIENMSYLSDFEELNGGYVAFRGNPEGGKITDKGKIQTGKLDFNDVYFVKEIKFNLFSVSQMCDKKNNVLFTDTECLVLSPNFKFPDASQVLLRVPRENNMYNVNLKNIVPSGDLTCLFAKATIDESNLWHRRLGHISFKTINKLIKDNVVRGLPTKVFKNDHSCVACKKGKQHRASCKFQGKVDEGFLVGYSVCSKASRVFNSRTRIIQETMLLNFLENKPNVTGAGPTWLFDIDSLSRTMNYHPASVANQTNSSTGFQDSFDAEKAGEEVTQTYVLFPAWSAGSTNPQDNDKDALVDGKEHGVDIQKSVSADIHSSSSRYMDLNVEFKECSNNSSNGVNAASSSVPTAGHNFINNTNNFSAAGPSNTVVSPTYENSSFQDASTSSHDPDTPALEDFTYSDDEAVVGVEADINNLESSILVSPIPTTRIYKDHPISQIIGDLSSTTQTRSMVRAVKDQALKDPSWIEVMQEELLQFKMQKVWILVDLPYGKRAIGTKWVYRNKKDERGIVIRNKARLVAQGHTQKEGIDYAEVFAPVARIEVIRLFLAYASFMGFLVYQMDVKSAFLYGTIEEEVYMCQPLGFEDPDHLDKVFKVVKALYRLHQAPKAWYETLATYLLENGFQRGIIDQTLFIKKKKRDILLVQIYVDDIIFGATNKNLCKSFEEQMKDRLTKGKSGSTPIDAEKPLLKDPDGEDVDVYTYRSMIGFLMYLTSSRPDIMFAVCACARFQVTPKASHLNAAKRIFRYLKAGGCQFIRCKLISWQCKKQVVATSSTEFKYVATTSGCAQVLWIQNQLLDYGILGFELTLLVALCGIWSLKWLLLKQSADFTRLQALVDKKKVMISEAVIHDILRLDDAKGVNCLTNENFFTRLAGRKFNFSKYIFDSLVRNVDSSSKFYMYPREEQIPDDTAITAAQEVVTTAVLEDVLVDSIPSPAPPTPPPQSSQDIPSTSQAQSPPQQPQSLTLAQPQGADFPMSLLQTARDACAALTLRRVKTSDDTIMEDVSNQKRMIVELDRDEGVELIVVIKDPKEESSAKTSNETKSKDKGKGILVEEPKPMKKKQQVEMDEAYARKLHEELNQNTDWDVVIEHVKQKAKEDSFIQRYQLDYFKGKSYDDIRPIFEAKFNTNMEFLLKLNEQIEEEESRALKSTNETPAHKAAKRRRLNQEDKDVEEIKQHLEIMPDEDDDVYKEATLLARKVPVVDYQIILLNNKPRYKIIKADGTHQLYASFITMLKNIDRDDLETLWSIVK</sequence>
<dbReference type="InterPro" id="IPR054722">
    <property type="entry name" value="PolX-like_BBD"/>
</dbReference>
<dbReference type="InterPro" id="IPR036875">
    <property type="entry name" value="Znf_CCHC_sf"/>
</dbReference>
<dbReference type="InterPro" id="IPR013103">
    <property type="entry name" value="RVT_2"/>
</dbReference>
<keyword evidence="2" id="KW-0863">Zinc-finger</keyword>
<dbReference type="GO" id="GO:0008270">
    <property type="term" value="F:zinc ion binding"/>
    <property type="evidence" value="ECO:0007669"/>
    <property type="project" value="UniProtKB-KW"/>
</dbReference>
<feature type="compositionally biased region" description="Polar residues" evidence="3">
    <location>
        <begin position="837"/>
        <end position="851"/>
    </location>
</feature>
<dbReference type="Pfam" id="PF13976">
    <property type="entry name" value="gag_pre-integrs"/>
    <property type="match status" value="1"/>
</dbReference>
<name>A0A699GS91_TANCI</name>
<evidence type="ECO:0000256" key="2">
    <source>
        <dbReference type="PROSITE-ProRule" id="PRU00047"/>
    </source>
</evidence>
<proteinExistence type="predicted"/>
<dbReference type="Gene3D" id="4.10.60.10">
    <property type="entry name" value="Zinc finger, CCHC-type"/>
    <property type="match status" value="1"/>
</dbReference>
<dbReference type="GO" id="GO:0004190">
    <property type="term" value="F:aspartic-type endopeptidase activity"/>
    <property type="evidence" value="ECO:0007669"/>
    <property type="project" value="UniProtKB-KW"/>
</dbReference>
<dbReference type="SUPFAM" id="SSF57756">
    <property type="entry name" value="Retrovirus zinc finger-like domains"/>
    <property type="match status" value="1"/>
</dbReference>
<feature type="domain" description="CCHC-type" evidence="4">
    <location>
        <begin position="485"/>
        <end position="500"/>
    </location>
</feature>
<gene>
    <name evidence="5" type="ORF">Tci_175140</name>
</gene>
<feature type="region of interest" description="Disordered" evidence="3">
    <location>
        <begin position="1796"/>
        <end position="1832"/>
    </location>
</feature>
<feature type="region of interest" description="Disordered" evidence="3">
    <location>
        <begin position="182"/>
        <end position="219"/>
    </location>
</feature>
<evidence type="ECO:0000256" key="3">
    <source>
        <dbReference type="SAM" id="MobiDB-lite"/>
    </source>
</evidence>
<feature type="compositionally biased region" description="Pro residues" evidence="3">
    <location>
        <begin position="1800"/>
        <end position="1809"/>
    </location>
</feature>
<dbReference type="SUPFAM" id="SSF56672">
    <property type="entry name" value="DNA/RNA polymerases"/>
    <property type="match status" value="1"/>
</dbReference>
<keyword evidence="2" id="KW-0479">Metal-binding</keyword>
<organism evidence="5">
    <name type="scientific">Tanacetum cinerariifolium</name>
    <name type="common">Dalmatian daisy</name>
    <name type="synonym">Chrysanthemum cinerariifolium</name>
    <dbReference type="NCBI Taxonomy" id="118510"/>
    <lineage>
        <taxon>Eukaryota</taxon>
        <taxon>Viridiplantae</taxon>
        <taxon>Streptophyta</taxon>
        <taxon>Embryophyta</taxon>
        <taxon>Tracheophyta</taxon>
        <taxon>Spermatophyta</taxon>
        <taxon>Magnoliopsida</taxon>
        <taxon>eudicotyledons</taxon>
        <taxon>Gunneridae</taxon>
        <taxon>Pentapetalae</taxon>
        <taxon>asterids</taxon>
        <taxon>campanulids</taxon>
        <taxon>Asterales</taxon>
        <taxon>Asteraceae</taxon>
        <taxon>Asteroideae</taxon>
        <taxon>Anthemideae</taxon>
        <taxon>Anthemidinae</taxon>
        <taxon>Tanacetum</taxon>
    </lineage>
</organism>
<evidence type="ECO:0000259" key="4">
    <source>
        <dbReference type="PROSITE" id="PS50158"/>
    </source>
</evidence>
<dbReference type="InterPro" id="IPR001878">
    <property type="entry name" value="Znf_CCHC"/>
</dbReference>
<feature type="region of interest" description="Disordered" evidence="3">
    <location>
        <begin position="1"/>
        <end position="30"/>
    </location>
</feature>
<dbReference type="GO" id="GO:0003676">
    <property type="term" value="F:nucleic acid binding"/>
    <property type="evidence" value="ECO:0007669"/>
    <property type="project" value="InterPro"/>
</dbReference>
<dbReference type="PANTHER" id="PTHR11439">
    <property type="entry name" value="GAG-POL-RELATED RETROTRANSPOSON"/>
    <property type="match status" value="1"/>
</dbReference>
<dbReference type="Pfam" id="PF07727">
    <property type="entry name" value="RVT_2"/>
    <property type="match status" value="1"/>
</dbReference>
<dbReference type="SMART" id="SM00343">
    <property type="entry name" value="ZnF_C2HC"/>
    <property type="match status" value="2"/>
</dbReference>
<dbReference type="InterPro" id="IPR025724">
    <property type="entry name" value="GAG-pre-integrase_dom"/>
</dbReference>
<feature type="compositionally biased region" description="Basic residues" evidence="3">
    <location>
        <begin position="818"/>
        <end position="836"/>
    </location>
</feature>
<evidence type="ECO:0000256" key="1">
    <source>
        <dbReference type="ARBA" id="ARBA00022750"/>
    </source>
</evidence>
<dbReference type="InterPro" id="IPR043502">
    <property type="entry name" value="DNA/RNA_pol_sf"/>
</dbReference>
<feature type="region of interest" description="Disordered" evidence="3">
    <location>
        <begin position="2011"/>
        <end position="2035"/>
    </location>
</feature>
<keyword evidence="1" id="KW-0378">Hydrolase</keyword>
<feature type="region of interest" description="Disordered" evidence="3">
    <location>
        <begin position="814"/>
        <end position="851"/>
    </location>
</feature>
<keyword evidence="1" id="KW-0645">Protease</keyword>
<dbReference type="Pfam" id="PF00098">
    <property type="entry name" value="zf-CCHC"/>
    <property type="match status" value="1"/>
</dbReference>
<feature type="compositionally biased region" description="Acidic residues" evidence="3">
    <location>
        <begin position="208"/>
        <end position="219"/>
    </location>
</feature>